<dbReference type="Pfam" id="PF05641">
    <property type="entry name" value="Agenet"/>
    <property type="match status" value="1"/>
</dbReference>
<sequence length="1012" mass="113906">MADSQTTQGARFPLGQHVEVLQTNQALRGSWQIATIVMVKNGRREVEYNQIFQSDGLLKVKESFSVTKDLKMAIGKRGFLRPLGPKVTSRIWTKGLLVDAYNKGAWWEGVVLEDTKNAEVKVLFPDRKEESVVHSKLLRVSHQWDEFTGEWEARGYWKGFCVSGGKDTSYQEVKDLDLYMPHKRLTCHNQLHHVENLEDCASPCPKDTRKLVQAKMRAAREFLFDIGYTLEFHQRIGRGREAVYIAPHGRRFYSLTMACKALKKKHSLPCNIEACKSKAERLLCIYDFSSLSCLESSQKDSKGLKAIVNYADVVPIAAHENDKLNVLCIEGGCRRGRKRRLSATTIISSVDNAVTTGIINRTPEGMVGSRASVSRESQLVTVSKFKKAYNRQGCLQDSQAIQTARPLCNKDKQRCGRKHGLNTMAELSSGYNAATTSTTNRNKSIGRVGRRACRALVLREPQSVTSLQIEETNRPKISFLPALDTPLRKQGKKASINHDSVSPTSTSSSVVTEVNLQVVKNDKADEICSACGDGGDLLLCDYCPSTYHAECVGLQVIPEGNWYCFGCCCASCEEFLFEREDCGLPLTCKQCEKKYHVNCSPSEGCHDIPKNNWFCGVSCEQLYKGLCRQLGNSYPLEAGGLSWMLLKSNQQEGCLNKESKLSMAHVVLQECFVPIIDVCTGVDIISQTLFSQGSAMTRLNCPGFYTLILERGCELISVATVRIHGSRLAEMPFIGTRFRHRRKGMCRQLMGVLEKMLHELGVRKLLLPAVPQLLNTWKQKFGFQHINSWDRFEMRQMNVMRFPGTFILKKNVVQLRLEPHGFFSLSTQVINPSGPSPGCREEFRRRKRSRFKTQRQDLEVGDTKVLVATTKYNRMVISPKWYVDSMKDLSNDAKLLQERRSKPSRKNQTMTKLVAKNKRRRQTKHGTIAFRSRLKSSTPADGNPDQGEAVLLDSRSMMTGMTDLSVFLSHTQDPPSCANFYTRRKTSGETSGLEISGLHSTCNSTWQQIDSS</sequence>
<dbReference type="GO" id="GO:0005634">
    <property type="term" value="C:nucleus"/>
    <property type="evidence" value="ECO:0007669"/>
    <property type="project" value="TreeGrafter"/>
</dbReference>
<dbReference type="InterPro" id="IPR016181">
    <property type="entry name" value="Acyl_CoA_acyltransferase"/>
</dbReference>
<dbReference type="PANTHER" id="PTHR46309:SF1">
    <property type="entry name" value="PHD FINGER PROTEIN 12"/>
    <property type="match status" value="1"/>
</dbReference>
<dbReference type="InterPro" id="IPR042163">
    <property type="entry name" value="PHF12"/>
</dbReference>
<dbReference type="Pfam" id="PF23209">
    <property type="entry name" value="IDM1_C"/>
    <property type="match status" value="1"/>
</dbReference>
<feature type="domain" description="N-acetyltransferase" evidence="6">
    <location>
        <begin position="666"/>
        <end position="805"/>
    </location>
</feature>
<evidence type="ECO:0000256" key="1">
    <source>
        <dbReference type="ARBA" id="ARBA00022723"/>
    </source>
</evidence>
<keyword evidence="1" id="KW-0479">Metal-binding</keyword>
<dbReference type="SUPFAM" id="SSF57903">
    <property type="entry name" value="FYVE/PHD zinc finger"/>
    <property type="match status" value="1"/>
</dbReference>
<dbReference type="InterPro" id="IPR013083">
    <property type="entry name" value="Znf_RING/FYVE/PHD"/>
</dbReference>
<dbReference type="InterPro" id="IPR011011">
    <property type="entry name" value="Znf_FYVE_PHD"/>
</dbReference>
<dbReference type="Pfam" id="PF00628">
    <property type="entry name" value="PHD"/>
    <property type="match status" value="1"/>
</dbReference>
<dbReference type="Gene3D" id="3.30.40.10">
    <property type="entry name" value="Zinc/RING finger domain, C3HC4 (zinc finger)"/>
    <property type="match status" value="1"/>
</dbReference>
<dbReference type="GO" id="GO:0003714">
    <property type="term" value="F:transcription corepressor activity"/>
    <property type="evidence" value="ECO:0007669"/>
    <property type="project" value="InterPro"/>
</dbReference>
<dbReference type="SMART" id="SM00743">
    <property type="entry name" value="Agenet"/>
    <property type="match status" value="2"/>
</dbReference>
<dbReference type="GO" id="GO:0016747">
    <property type="term" value="F:acyltransferase activity, transferring groups other than amino-acyl groups"/>
    <property type="evidence" value="ECO:0007669"/>
    <property type="project" value="InterPro"/>
</dbReference>
<dbReference type="InterPro" id="IPR056511">
    <property type="entry name" value="IDM1_C"/>
</dbReference>
<proteinExistence type="predicted"/>
<dbReference type="AlphaFoldDB" id="A0A9D4ZLY5"/>
<dbReference type="InterPro" id="IPR000182">
    <property type="entry name" value="GNAT_dom"/>
</dbReference>
<dbReference type="PANTHER" id="PTHR46309">
    <property type="entry name" value="PHD FINGER PROTEIN 12"/>
    <property type="match status" value="1"/>
</dbReference>
<dbReference type="InterPro" id="IPR019787">
    <property type="entry name" value="Znf_PHD-finger"/>
</dbReference>
<evidence type="ECO:0000256" key="4">
    <source>
        <dbReference type="PROSITE-ProRule" id="PRU00146"/>
    </source>
</evidence>
<dbReference type="InterPro" id="IPR008395">
    <property type="entry name" value="Agenet-like_dom"/>
</dbReference>
<feature type="domain" description="PHD-type" evidence="5">
    <location>
        <begin position="525"/>
        <end position="570"/>
    </location>
</feature>
<dbReference type="InterPro" id="IPR001965">
    <property type="entry name" value="Znf_PHD"/>
</dbReference>
<accession>A0A9D4ZLY5</accession>
<keyword evidence="2 4" id="KW-0863">Zinc-finger</keyword>
<evidence type="ECO:0000259" key="6">
    <source>
        <dbReference type="PROSITE" id="PS51186"/>
    </source>
</evidence>
<dbReference type="OrthoDB" id="429143at2759"/>
<dbReference type="InterPro" id="IPR014002">
    <property type="entry name" value="Agenet_dom_plant"/>
</dbReference>
<dbReference type="Proteomes" id="UP000886520">
    <property type="component" value="Chromosome 7"/>
</dbReference>
<keyword evidence="3" id="KW-0862">Zinc</keyword>
<evidence type="ECO:0000256" key="2">
    <source>
        <dbReference type="ARBA" id="ARBA00022771"/>
    </source>
</evidence>
<dbReference type="GO" id="GO:0006357">
    <property type="term" value="P:regulation of transcription by RNA polymerase II"/>
    <property type="evidence" value="ECO:0007669"/>
    <property type="project" value="TreeGrafter"/>
</dbReference>
<protein>
    <submittedName>
        <fullName evidence="7">Uncharacterized protein</fullName>
    </submittedName>
</protein>
<dbReference type="EMBL" id="JABFUD020000007">
    <property type="protein sequence ID" value="KAI5078071.1"/>
    <property type="molecule type" value="Genomic_DNA"/>
</dbReference>
<dbReference type="InterPro" id="IPR054292">
    <property type="entry name" value="DUF7028"/>
</dbReference>
<name>A0A9D4ZLY5_ADICA</name>
<dbReference type="PROSITE" id="PS50016">
    <property type="entry name" value="ZF_PHD_2"/>
    <property type="match status" value="1"/>
</dbReference>
<evidence type="ECO:0000313" key="7">
    <source>
        <dbReference type="EMBL" id="KAI5078071.1"/>
    </source>
</evidence>
<dbReference type="SUPFAM" id="SSF55729">
    <property type="entry name" value="Acyl-CoA N-acyltransferases (Nat)"/>
    <property type="match status" value="1"/>
</dbReference>
<organism evidence="7 8">
    <name type="scientific">Adiantum capillus-veneris</name>
    <name type="common">Maidenhair fern</name>
    <dbReference type="NCBI Taxonomy" id="13818"/>
    <lineage>
        <taxon>Eukaryota</taxon>
        <taxon>Viridiplantae</taxon>
        <taxon>Streptophyta</taxon>
        <taxon>Embryophyta</taxon>
        <taxon>Tracheophyta</taxon>
        <taxon>Polypodiopsida</taxon>
        <taxon>Polypodiidae</taxon>
        <taxon>Polypodiales</taxon>
        <taxon>Pteridineae</taxon>
        <taxon>Pteridaceae</taxon>
        <taxon>Vittarioideae</taxon>
        <taxon>Adiantum</taxon>
    </lineage>
</organism>
<evidence type="ECO:0000256" key="3">
    <source>
        <dbReference type="ARBA" id="ARBA00022833"/>
    </source>
</evidence>
<dbReference type="CDD" id="cd04301">
    <property type="entry name" value="NAT_SF"/>
    <property type="match status" value="1"/>
</dbReference>
<reference evidence="7" key="1">
    <citation type="submission" date="2021-01" db="EMBL/GenBank/DDBJ databases">
        <title>Adiantum capillus-veneris genome.</title>
        <authorList>
            <person name="Fang Y."/>
            <person name="Liao Q."/>
        </authorList>
    </citation>
    <scope>NUCLEOTIDE SEQUENCE</scope>
    <source>
        <strain evidence="7">H3</strain>
        <tissue evidence="7">Leaf</tissue>
    </source>
</reference>
<dbReference type="Gene3D" id="3.40.630.30">
    <property type="match status" value="1"/>
</dbReference>
<dbReference type="GO" id="GO:0008270">
    <property type="term" value="F:zinc ion binding"/>
    <property type="evidence" value="ECO:0007669"/>
    <property type="project" value="UniProtKB-KW"/>
</dbReference>
<dbReference type="Pfam" id="PF22970">
    <property type="entry name" value="DUF7028"/>
    <property type="match status" value="1"/>
</dbReference>
<gene>
    <name evidence="7" type="ORF">GOP47_0007895</name>
</gene>
<keyword evidence="8" id="KW-1185">Reference proteome</keyword>
<comment type="caution">
    <text evidence="7">The sequence shown here is derived from an EMBL/GenBank/DDBJ whole genome shotgun (WGS) entry which is preliminary data.</text>
</comment>
<evidence type="ECO:0000313" key="8">
    <source>
        <dbReference type="Proteomes" id="UP000886520"/>
    </source>
</evidence>
<evidence type="ECO:0000259" key="5">
    <source>
        <dbReference type="PROSITE" id="PS50016"/>
    </source>
</evidence>
<dbReference type="SMART" id="SM00249">
    <property type="entry name" value="PHD"/>
    <property type="match status" value="2"/>
</dbReference>
<dbReference type="PROSITE" id="PS51186">
    <property type="entry name" value="GNAT"/>
    <property type="match status" value="1"/>
</dbReference>